<gene>
    <name evidence="1" type="ORF">CVIRNUC_010194</name>
</gene>
<protein>
    <recommendedName>
        <fullName evidence="3">Ribosomal protein L28</fullName>
    </recommendedName>
</protein>
<sequence>MSTALAGLSQGLETCVGQCWSVHPGKAGGGTYSWKHRKVWGVLQNRCTNKAWVQQRMIKENLFVDLVGVTGKKLLTQRDLSKRGPSRGAALLRDLIG</sequence>
<organism evidence="1 2">
    <name type="scientific">Coccomyxa viridis</name>
    <dbReference type="NCBI Taxonomy" id="1274662"/>
    <lineage>
        <taxon>Eukaryota</taxon>
        <taxon>Viridiplantae</taxon>
        <taxon>Chlorophyta</taxon>
        <taxon>core chlorophytes</taxon>
        <taxon>Trebouxiophyceae</taxon>
        <taxon>Trebouxiophyceae incertae sedis</taxon>
        <taxon>Coccomyxaceae</taxon>
        <taxon>Coccomyxa</taxon>
    </lineage>
</organism>
<reference evidence="1 2" key="1">
    <citation type="submission" date="2023-10" db="EMBL/GenBank/DDBJ databases">
        <authorList>
            <person name="Maclean D."/>
            <person name="Macfadyen A."/>
        </authorList>
    </citation>
    <scope>NUCLEOTIDE SEQUENCE [LARGE SCALE GENOMIC DNA]</scope>
</reference>
<accession>A0AAV1II09</accession>
<dbReference type="EMBL" id="CAUYUE010000016">
    <property type="protein sequence ID" value="CAK0786978.1"/>
    <property type="molecule type" value="Genomic_DNA"/>
</dbReference>
<evidence type="ECO:0000313" key="1">
    <source>
        <dbReference type="EMBL" id="CAK0786978.1"/>
    </source>
</evidence>
<comment type="caution">
    <text evidence="1">The sequence shown here is derived from an EMBL/GenBank/DDBJ whole genome shotgun (WGS) entry which is preliminary data.</text>
</comment>
<dbReference type="AlphaFoldDB" id="A0AAV1II09"/>
<evidence type="ECO:0000313" key="2">
    <source>
        <dbReference type="Proteomes" id="UP001314263"/>
    </source>
</evidence>
<name>A0AAV1II09_9CHLO</name>
<keyword evidence="2" id="KW-1185">Reference proteome</keyword>
<proteinExistence type="predicted"/>
<evidence type="ECO:0008006" key="3">
    <source>
        <dbReference type="Google" id="ProtNLM"/>
    </source>
</evidence>
<dbReference type="Proteomes" id="UP001314263">
    <property type="component" value="Unassembled WGS sequence"/>
</dbReference>